<evidence type="ECO:0000256" key="3">
    <source>
        <dbReference type="ARBA" id="ARBA00011738"/>
    </source>
</evidence>
<dbReference type="GO" id="GO:0045892">
    <property type="term" value="P:negative regulation of DNA-templated transcription"/>
    <property type="evidence" value="ECO:0007669"/>
    <property type="project" value="TreeGrafter"/>
</dbReference>
<dbReference type="InterPro" id="IPR036388">
    <property type="entry name" value="WH-like_DNA-bd_sf"/>
</dbReference>
<evidence type="ECO:0000256" key="2">
    <source>
        <dbReference type="ARBA" id="ARBA00007957"/>
    </source>
</evidence>
<keyword evidence="10" id="KW-0238">DNA-binding</keyword>
<keyword evidence="11" id="KW-0804">Transcription</keyword>
<comment type="subcellular location">
    <subcellularLocation>
        <location evidence="1">Cytoplasm</location>
    </subcellularLocation>
</comment>
<comment type="subunit">
    <text evidence="3">Homodimer.</text>
</comment>
<dbReference type="AlphaFoldDB" id="A0A075WUI1"/>
<dbReference type="GO" id="GO:0003700">
    <property type="term" value="F:DNA-binding transcription factor activity"/>
    <property type="evidence" value="ECO:0007669"/>
    <property type="project" value="InterPro"/>
</dbReference>
<evidence type="ECO:0000256" key="12">
    <source>
        <dbReference type="PIRSR" id="PIRSR602481-1"/>
    </source>
</evidence>
<dbReference type="InterPro" id="IPR002481">
    <property type="entry name" value="FUR"/>
</dbReference>
<feature type="binding site" evidence="12">
    <location>
        <position position="100"/>
    </location>
    <ligand>
        <name>Zn(2+)</name>
        <dbReference type="ChEBI" id="CHEBI:29105"/>
    </ligand>
</feature>
<organism evidence="14 15">
    <name type="scientific">Thermodesulfobacterium commune DSM 2178</name>
    <dbReference type="NCBI Taxonomy" id="289377"/>
    <lineage>
        <taxon>Bacteria</taxon>
        <taxon>Pseudomonadati</taxon>
        <taxon>Thermodesulfobacteriota</taxon>
        <taxon>Thermodesulfobacteria</taxon>
        <taxon>Thermodesulfobacteriales</taxon>
        <taxon>Thermodesulfobacteriaceae</taxon>
        <taxon>Thermodesulfobacterium</taxon>
    </lineage>
</organism>
<dbReference type="GO" id="GO:0005829">
    <property type="term" value="C:cytosol"/>
    <property type="evidence" value="ECO:0007669"/>
    <property type="project" value="TreeGrafter"/>
</dbReference>
<dbReference type="InterPro" id="IPR043135">
    <property type="entry name" value="Fur_C"/>
</dbReference>
<dbReference type="InterPro" id="IPR036390">
    <property type="entry name" value="WH_DNA-bd_sf"/>
</dbReference>
<comment type="similarity">
    <text evidence="2">Belongs to the Fur family.</text>
</comment>
<reference evidence="14 15" key="1">
    <citation type="journal article" date="2015" name="Genome Announc.">
        <title>Genome Sequence of a Sulfate-Reducing Thermophilic Bacterium, Thermodesulfobacterium commune DSM 2178T (Phylum Thermodesulfobacteria).</title>
        <authorList>
            <person name="Bhatnagar S."/>
            <person name="Badger J.H."/>
            <person name="Madupu R."/>
            <person name="Khouri H.M."/>
            <person name="O'Connor E.M."/>
            <person name="Robb F.T."/>
            <person name="Ward N.L."/>
            <person name="Eisen J.A."/>
        </authorList>
    </citation>
    <scope>NUCLEOTIDE SEQUENCE [LARGE SCALE GENOMIC DNA]</scope>
    <source>
        <strain evidence="14 15">DSM 2178</strain>
    </source>
</reference>
<dbReference type="Pfam" id="PF01475">
    <property type="entry name" value="FUR"/>
    <property type="match status" value="1"/>
</dbReference>
<keyword evidence="5" id="KW-0963">Cytoplasm</keyword>
<dbReference type="STRING" id="289377.HL41_07845"/>
<dbReference type="GO" id="GO:0000976">
    <property type="term" value="F:transcription cis-regulatory region binding"/>
    <property type="evidence" value="ECO:0007669"/>
    <property type="project" value="TreeGrafter"/>
</dbReference>
<dbReference type="Gene3D" id="1.10.10.10">
    <property type="entry name" value="Winged helix-like DNA-binding domain superfamily/Winged helix DNA-binding domain"/>
    <property type="match status" value="1"/>
</dbReference>
<keyword evidence="15" id="KW-1185">Reference proteome</keyword>
<dbReference type="eggNOG" id="COG0735">
    <property type="taxonomic scope" value="Bacteria"/>
</dbReference>
<accession>A0A075WUI1</accession>
<evidence type="ECO:0000256" key="13">
    <source>
        <dbReference type="PIRSR" id="PIRSR602481-2"/>
    </source>
</evidence>
<dbReference type="HOGENOM" id="CLU_096072_3_0_0"/>
<evidence type="ECO:0000256" key="9">
    <source>
        <dbReference type="ARBA" id="ARBA00023015"/>
    </source>
</evidence>
<evidence type="ECO:0000256" key="6">
    <source>
        <dbReference type="ARBA" id="ARBA00022491"/>
    </source>
</evidence>
<keyword evidence="7 12" id="KW-0479">Metal-binding</keyword>
<keyword evidence="9" id="KW-0805">Transcription regulation</keyword>
<name>A0A075WUI1_9BACT</name>
<protein>
    <recommendedName>
        <fullName evidence="4">Ferric uptake regulation protein</fullName>
    </recommendedName>
</protein>
<keyword evidence="8 12" id="KW-0862">Zinc</keyword>
<evidence type="ECO:0000256" key="11">
    <source>
        <dbReference type="ARBA" id="ARBA00023163"/>
    </source>
</evidence>
<keyword evidence="6" id="KW-0678">Repressor</keyword>
<dbReference type="RefSeq" id="WP_038060522.1">
    <property type="nucleotide sequence ID" value="NZ_CP008796.1"/>
</dbReference>
<dbReference type="PANTHER" id="PTHR33202:SF2">
    <property type="entry name" value="FERRIC UPTAKE REGULATION PROTEIN"/>
    <property type="match status" value="1"/>
</dbReference>
<dbReference type="EMBL" id="CP008796">
    <property type="protein sequence ID" value="AIH04585.1"/>
    <property type="molecule type" value="Genomic_DNA"/>
</dbReference>
<comment type="cofactor">
    <cofactor evidence="13">
        <name>Mn(2+)</name>
        <dbReference type="ChEBI" id="CHEBI:29035"/>
    </cofactor>
    <cofactor evidence="13">
        <name>Fe(2+)</name>
        <dbReference type="ChEBI" id="CHEBI:29033"/>
    </cofactor>
    <text evidence="13">Binds 1 Mn(2+) or Fe(2+) ion per subunit.</text>
</comment>
<comment type="cofactor">
    <cofactor evidence="12">
        <name>Zn(2+)</name>
        <dbReference type="ChEBI" id="CHEBI:29105"/>
    </cofactor>
    <text evidence="12">Binds 1 zinc ion per subunit.</text>
</comment>
<dbReference type="GO" id="GO:0008270">
    <property type="term" value="F:zinc ion binding"/>
    <property type="evidence" value="ECO:0007669"/>
    <property type="project" value="TreeGrafter"/>
</dbReference>
<proteinExistence type="inferred from homology"/>
<dbReference type="GO" id="GO:1900376">
    <property type="term" value="P:regulation of secondary metabolite biosynthetic process"/>
    <property type="evidence" value="ECO:0007669"/>
    <property type="project" value="TreeGrafter"/>
</dbReference>
<dbReference type="PANTHER" id="PTHR33202">
    <property type="entry name" value="ZINC UPTAKE REGULATION PROTEIN"/>
    <property type="match status" value="1"/>
</dbReference>
<gene>
    <name evidence="14" type="ORF">HL41_07845</name>
</gene>
<evidence type="ECO:0000256" key="8">
    <source>
        <dbReference type="ARBA" id="ARBA00022833"/>
    </source>
</evidence>
<feature type="binding site" evidence="12">
    <location>
        <position position="97"/>
    </location>
    <ligand>
        <name>Zn(2+)</name>
        <dbReference type="ChEBI" id="CHEBI:29105"/>
    </ligand>
</feature>
<evidence type="ECO:0000256" key="10">
    <source>
        <dbReference type="ARBA" id="ARBA00023125"/>
    </source>
</evidence>
<dbReference type="OrthoDB" id="8659436at2"/>
<evidence type="ECO:0000256" key="7">
    <source>
        <dbReference type="ARBA" id="ARBA00022723"/>
    </source>
</evidence>
<evidence type="ECO:0000256" key="4">
    <source>
        <dbReference type="ARBA" id="ARBA00020910"/>
    </source>
</evidence>
<dbReference type="PaxDb" id="289377-HL41_07845"/>
<evidence type="ECO:0000313" key="14">
    <source>
        <dbReference type="EMBL" id="AIH04585.1"/>
    </source>
</evidence>
<feature type="binding site" evidence="12">
    <location>
        <position position="140"/>
    </location>
    <ligand>
        <name>Zn(2+)</name>
        <dbReference type="ChEBI" id="CHEBI:29105"/>
    </ligand>
</feature>
<dbReference type="Proteomes" id="UP000028481">
    <property type="component" value="Chromosome"/>
</dbReference>
<feature type="binding site" evidence="12">
    <location>
        <position position="137"/>
    </location>
    <ligand>
        <name>Zn(2+)</name>
        <dbReference type="ChEBI" id="CHEBI:29105"/>
    </ligand>
</feature>
<dbReference type="Gene3D" id="3.30.1490.190">
    <property type="match status" value="1"/>
</dbReference>
<dbReference type="CDD" id="cd07153">
    <property type="entry name" value="Fur_like"/>
    <property type="match status" value="1"/>
</dbReference>
<keyword evidence="13" id="KW-0408">Iron</keyword>
<evidence type="ECO:0000256" key="1">
    <source>
        <dbReference type="ARBA" id="ARBA00004496"/>
    </source>
</evidence>
<evidence type="ECO:0000313" key="15">
    <source>
        <dbReference type="Proteomes" id="UP000028481"/>
    </source>
</evidence>
<feature type="binding site" evidence="13">
    <location>
        <position position="112"/>
    </location>
    <ligand>
        <name>Fe cation</name>
        <dbReference type="ChEBI" id="CHEBI:24875"/>
    </ligand>
</feature>
<dbReference type="KEGG" id="tcm:HL41_07845"/>
<dbReference type="SUPFAM" id="SSF46785">
    <property type="entry name" value="Winged helix' DNA-binding domain"/>
    <property type="match status" value="1"/>
</dbReference>
<sequence>MLEEVESFRRFIKSKGLKYTPEREEIFKEVLSCSGHFDVEDIYLSLKNKGHKISKASVYRTIPLLIEGGYIQEVYRQSGRSYYEVTLKKKPHLHFICIKCNQVEELVENKLEELLQKEMKKISFSPLTYHLEIFGVCSRCRYKE</sequence>
<evidence type="ECO:0000256" key="5">
    <source>
        <dbReference type="ARBA" id="ARBA00022490"/>
    </source>
</evidence>